<dbReference type="Gene3D" id="1.10.472.10">
    <property type="entry name" value="Cyclin-like"/>
    <property type="match status" value="1"/>
</dbReference>
<evidence type="ECO:0000259" key="7">
    <source>
        <dbReference type="PROSITE" id="PS51134"/>
    </source>
</evidence>
<name>A0A832V4G7_9ARCH</name>
<feature type="non-terminal residue" evidence="8">
    <location>
        <position position="279"/>
    </location>
</feature>
<evidence type="ECO:0000256" key="5">
    <source>
        <dbReference type="ARBA" id="ARBA00023163"/>
    </source>
</evidence>
<keyword evidence="3" id="KW-0677">Repeat</keyword>
<comment type="caution">
    <text evidence="8">The sequence shown here is derived from an EMBL/GenBank/DDBJ whole genome shotgun (WGS) entry which is preliminary data.</text>
</comment>
<reference evidence="8 9" key="1">
    <citation type="journal article" name="Nat. Commun.">
        <title>Undinarchaeota illuminate DPANN phylogeny and the impact of gene transfer on archaeal evolution.</title>
        <authorList>
            <person name="Dombrowski N."/>
            <person name="Williams T.A."/>
            <person name="Sun J."/>
            <person name="Woodcroft B.J."/>
            <person name="Lee J.H."/>
            <person name="Minh B.Q."/>
            <person name="Rinke C."/>
            <person name="Spang A."/>
        </authorList>
    </citation>
    <scope>NUCLEOTIDE SEQUENCE [LARGE SCALE GENOMIC DNA]</scope>
    <source>
        <strain evidence="8">MAG_bin1129</strain>
    </source>
</reference>
<keyword evidence="6" id="KW-0862">Zinc</keyword>
<dbReference type="PROSITE" id="PS00782">
    <property type="entry name" value="TFIIB"/>
    <property type="match status" value="1"/>
</dbReference>
<evidence type="ECO:0000256" key="2">
    <source>
        <dbReference type="ARBA" id="ARBA00013932"/>
    </source>
</evidence>
<dbReference type="SUPFAM" id="SSF47954">
    <property type="entry name" value="Cyclin-like"/>
    <property type="match status" value="2"/>
</dbReference>
<dbReference type="GO" id="GO:0008270">
    <property type="term" value="F:zinc ion binding"/>
    <property type="evidence" value="ECO:0007669"/>
    <property type="project" value="UniProtKB-KW"/>
</dbReference>
<dbReference type="PRINTS" id="PR00685">
    <property type="entry name" value="TIFACTORIIB"/>
</dbReference>
<dbReference type="PANTHER" id="PTHR11618">
    <property type="entry name" value="TRANSCRIPTION INITIATION FACTOR IIB-RELATED"/>
    <property type="match status" value="1"/>
</dbReference>
<evidence type="ECO:0000313" key="9">
    <source>
        <dbReference type="Proteomes" id="UP000646946"/>
    </source>
</evidence>
<dbReference type="Pfam" id="PF00382">
    <property type="entry name" value="TFIIB"/>
    <property type="match status" value="2"/>
</dbReference>
<gene>
    <name evidence="8" type="primary">tfb</name>
    <name evidence="8" type="ORF">H1016_00410</name>
</gene>
<dbReference type="InterPro" id="IPR013763">
    <property type="entry name" value="Cyclin-like_dom"/>
</dbReference>
<keyword evidence="6" id="KW-0863">Zinc-finger</keyword>
<accession>A0A832V4G7</accession>
<evidence type="ECO:0000256" key="3">
    <source>
        <dbReference type="ARBA" id="ARBA00022737"/>
    </source>
</evidence>
<sequence>MKAKRVKHRAKAKTAWPKKAPGLIAGAVEKCPDCSSTDIKNDPKRAERFCNGCGMVIEEKQIDTTQEWRAFDYEQKQKRDRTGSFLTYTRHDKGLSTSIGDQGFSDLYKLTPSKRASFYRLKRWHRQVSTATERNLRYALSELDRISSAIGLPKNIRETTALIYRKAVTKGLVRGRSMESVVAAALYAACRKHNVPRTLDEIAEASNVKKREVGRTYRFITRELGIKLLPTSPVDYISRFASELKLSPKVQEKAIEILNKANKKDLVSGRGPTGVAAAA</sequence>
<dbReference type="SMART" id="SM00385">
    <property type="entry name" value="CYCLIN"/>
    <property type="match status" value="1"/>
</dbReference>
<dbReference type="GO" id="GO:0097550">
    <property type="term" value="C:transcription preinitiation complex"/>
    <property type="evidence" value="ECO:0007669"/>
    <property type="project" value="TreeGrafter"/>
</dbReference>
<organism evidence="8 9">
    <name type="scientific">Candidatus Naiadarchaeum limnaeum</name>
    <dbReference type="NCBI Taxonomy" id="2756139"/>
    <lineage>
        <taxon>Archaea</taxon>
        <taxon>Candidatus Undinarchaeota</taxon>
        <taxon>Candidatus Undinarchaeia</taxon>
        <taxon>Candidatus Naiadarchaeales</taxon>
        <taxon>Candidatus Naiadarchaeaceae</taxon>
        <taxon>Candidatus Naiadarchaeum</taxon>
    </lineage>
</organism>
<dbReference type="Gene3D" id="1.10.472.170">
    <property type="match status" value="1"/>
</dbReference>
<proteinExistence type="inferred from homology"/>
<comment type="similarity">
    <text evidence="1">Belongs to the TFIIB family.</text>
</comment>
<dbReference type="InterPro" id="IPR000812">
    <property type="entry name" value="TFIIB"/>
</dbReference>
<keyword evidence="6" id="KW-0479">Metal-binding</keyword>
<dbReference type="Proteomes" id="UP000646946">
    <property type="component" value="Unassembled WGS sequence"/>
</dbReference>
<dbReference type="PANTHER" id="PTHR11618:SF13">
    <property type="entry name" value="TRANSCRIPTION INITIATION FACTOR IIB"/>
    <property type="match status" value="1"/>
</dbReference>
<keyword evidence="5" id="KW-0804">Transcription</keyword>
<dbReference type="PROSITE" id="PS51134">
    <property type="entry name" value="ZF_TFIIB"/>
    <property type="match status" value="1"/>
</dbReference>
<evidence type="ECO:0000256" key="1">
    <source>
        <dbReference type="ARBA" id="ARBA00010857"/>
    </source>
</evidence>
<dbReference type="InterPro" id="IPR036915">
    <property type="entry name" value="Cyclin-like_sf"/>
</dbReference>
<evidence type="ECO:0000256" key="4">
    <source>
        <dbReference type="ARBA" id="ARBA00023015"/>
    </source>
</evidence>
<dbReference type="CDD" id="cd20549">
    <property type="entry name" value="CYCLIN_TFIIB_archaea_like_rpt1"/>
    <property type="match status" value="1"/>
</dbReference>
<dbReference type="EMBL" id="DVAB01000005">
    <property type="protein sequence ID" value="HIJ99984.1"/>
    <property type="molecule type" value="Genomic_DNA"/>
</dbReference>
<dbReference type="FunFam" id="1.10.472.170:FF:000001">
    <property type="entry name" value="Transcription initiation factor IIB"/>
    <property type="match status" value="1"/>
</dbReference>
<keyword evidence="9" id="KW-1185">Reference proteome</keyword>
<feature type="domain" description="TFIIB-type" evidence="7">
    <location>
        <begin position="27"/>
        <end position="58"/>
    </location>
</feature>
<keyword evidence="4" id="KW-0805">Transcription regulation</keyword>
<evidence type="ECO:0000313" key="8">
    <source>
        <dbReference type="EMBL" id="HIJ99984.1"/>
    </source>
</evidence>
<dbReference type="SUPFAM" id="SSF57783">
    <property type="entry name" value="Zinc beta-ribbon"/>
    <property type="match status" value="1"/>
</dbReference>
<dbReference type="AlphaFoldDB" id="A0A832V4G7"/>
<dbReference type="GO" id="GO:0017025">
    <property type="term" value="F:TBP-class protein binding"/>
    <property type="evidence" value="ECO:0007669"/>
    <property type="project" value="InterPro"/>
</dbReference>
<evidence type="ECO:0000256" key="6">
    <source>
        <dbReference type="PROSITE-ProRule" id="PRU00469"/>
    </source>
</evidence>
<dbReference type="GO" id="GO:0070897">
    <property type="term" value="P:transcription preinitiation complex assembly"/>
    <property type="evidence" value="ECO:0007669"/>
    <property type="project" value="InterPro"/>
</dbReference>
<dbReference type="InterPro" id="IPR013150">
    <property type="entry name" value="TFIIB_cyclin"/>
</dbReference>
<dbReference type="Pfam" id="PF08271">
    <property type="entry name" value="Zn_Ribbon_TF"/>
    <property type="match status" value="1"/>
</dbReference>
<protein>
    <recommendedName>
        <fullName evidence="2">Transcription initiation factor IIB</fullName>
    </recommendedName>
</protein>
<dbReference type="InterPro" id="IPR023486">
    <property type="entry name" value="TFIIB_CS"/>
</dbReference>
<dbReference type="InterPro" id="IPR013137">
    <property type="entry name" value="Znf_TFIIB"/>
</dbReference>